<name>A0A8H4M884_9EURO</name>
<evidence type="ECO:0000313" key="3">
    <source>
        <dbReference type="Proteomes" id="UP000653565"/>
    </source>
</evidence>
<dbReference type="OrthoDB" id="4233737at2759"/>
<organism evidence="2 3">
    <name type="scientific">Aspergillus fumigatiaffinis</name>
    <dbReference type="NCBI Taxonomy" id="340414"/>
    <lineage>
        <taxon>Eukaryota</taxon>
        <taxon>Fungi</taxon>
        <taxon>Dikarya</taxon>
        <taxon>Ascomycota</taxon>
        <taxon>Pezizomycotina</taxon>
        <taxon>Eurotiomycetes</taxon>
        <taxon>Eurotiomycetidae</taxon>
        <taxon>Eurotiales</taxon>
        <taxon>Aspergillaceae</taxon>
        <taxon>Aspergillus</taxon>
        <taxon>Aspergillus subgen. Fumigati</taxon>
    </lineage>
</organism>
<protein>
    <submittedName>
        <fullName evidence="2">Uncharacterized protein</fullName>
    </submittedName>
</protein>
<keyword evidence="3" id="KW-1185">Reference proteome</keyword>
<sequence length="96" mass="10334">MKFTALLCTLMAATAVSASTVPRDEFQIQDTCGAGYGGDQRRLVWSSAGVVNGQRSKTVVLPHATVPMMAQPGARMITIGLEWYVTNLPQGLLDQH</sequence>
<gene>
    <name evidence="2" type="ORF">CNMCM6805_009717</name>
</gene>
<keyword evidence="1" id="KW-0732">Signal</keyword>
<dbReference type="Pfam" id="PF09227">
    <property type="entry name" value="Bubble"/>
    <property type="match status" value="1"/>
</dbReference>
<evidence type="ECO:0000256" key="1">
    <source>
        <dbReference type="SAM" id="SignalP"/>
    </source>
</evidence>
<dbReference type="EMBL" id="JAAAPX010000087">
    <property type="protein sequence ID" value="KAF4232694.1"/>
    <property type="molecule type" value="Genomic_DNA"/>
</dbReference>
<comment type="caution">
    <text evidence="2">The sequence shown here is derived from an EMBL/GenBank/DDBJ whole genome shotgun (WGS) entry which is preliminary data.</text>
</comment>
<feature type="chain" id="PRO_5044155406" evidence="1">
    <location>
        <begin position="19"/>
        <end position="96"/>
    </location>
</feature>
<reference evidence="2" key="2">
    <citation type="submission" date="2020-04" db="EMBL/GenBank/DDBJ databases">
        <authorList>
            <person name="Santos R.A.C."/>
            <person name="Steenwyk J.L."/>
            <person name="Rivero-Menendez O."/>
            <person name="Mead M.E."/>
            <person name="Silva L.P."/>
            <person name="Bastos R.W."/>
            <person name="Alastruey-Izquierdo A."/>
            <person name="Goldman G.H."/>
            <person name="Rokas A."/>
        </authorList>
    </citation>
    <scope>NUCLEOTIDE SEQUENCE</scope>
    <source>
        <strain evidence="2">CNM-CM6805</strain>
    </source>
</reference>
<feature type="signal peptide" evidence="1">
    <location>
        <begin position="1"/>
        <end position="18"/>
    </location>
</feature>
<dbReference type="InterPro" id="IPR015308">
    <property type="entry name" value="Bubble"/>
</dbReference>
<proteinExistence type="predicted"/>
<evidence type="ECO:0000313" key="2">
    <source>
        <dbReference type="EMBL" id="KAF4232694.1"/>
    </source>
</evidence>
<reference evidence="2" key="1">
    <citation type="journal article" date="2020" name="bioRxiv">
        <title>Genomic and phenotypic heterogeneity of clinical isolates of the human pathogens Aspergillus fumigatus, Aspergillus lentulus and Aspergillus fumigatiaffinis.</title>
        <authorList>
            <person name="dos Santos R.A.C."/>
            <person name="Steenwyk J.L."/>
            <person name="Rivero-Menendez O."/>
            <person name="Mead M.E."/>
            <person name="Silva L.P."/>
            <person name="Bastos R.W."/>
            <person name="Alastruey-Izquierdo A."/>
            <person name="Goldman G.H."/>
            <person name="Rokas A."/>
        </authorList>
    </citation>
    <scope>NUCLEOTIDE SEQUENCE</scope>
    <source>
        <strain evidence="2">CNM-CM6805</strain>
    </source>
</reference>
<dbReference type="Proteomes" id="UP000653565">
    <property type="component" value="Unassembled WGS sequence"/>
</dbReference>
<dbReference type="AlphaFoldDB" id="A0A8H4M884"/>
<accession>A0A8H4M884</accession>